<dbReference type="InterPro" id="IPR009725">
    <property type="entry name" value="3_dmu_93_MTrfase"/>
</dbReference>
<dbReference type="RefSeq" id="WP_258212016.1">
    <property type="nucleotide sequence ID" value="NZ_JANQBD010000002.1"/>
</dbReference>
<comment type="caution">
    <text evidence="2">The sequence shown here is derived from an EMBL/GenBank/DDBJ whole genome shotgun (WGS) entry which is preliminary data.</text>
</comment>
<protein>
    <submittedName>
        <fullName evidence="2">VOC family protein</fullName>
    </submittedName>
</protein>
<dbReference type="PANTHER" id="PTHR33990:SF4">
    <property type="entry name" value="PHNB-LIKE DOMAIN-CONTAINING PROTEIN"/>
    <property type="match status" value="1"/>
</dbReference>
<sequence length="140" mass="15728">MNNSNHNQKITTFLMFEGKAEEAMNFYTSLFEQSEILSIERYGANEAGVEGTVIKAAFALNGQVFMCIDSSVKHGFTFTPAISLYVSCETDEEISKVYERLSHDGAVLMPLGKYPFSNKFGWVQDKYGVSWQLNLVESVI</sequence>
<dbReference type="PIRSF" id="PIRSF021700">
    <property type="entry name" value="3_dmu_93_MTrfase"/>
    <property type="match status" value="1"/>
</dbReference>
<accession>A0ABT1YB31</accession>
<reference evidence="2 3" key="1">
    <citation type="submission" date="2022-08" db="EMBL/GenBank/DDBJ databases">
        <title>Paenibacillus endoradicis sp. nov., Paenibacillus radicibacter sp. nov and Paenibacillus pararadicis sp. nov., three cold-adapted plant growth-promoting bacteria isolated from root of Larix gmelinii in Great Khingan.</title>
        <authorList>
            <person name="Xue H."/>
        </authorList>
    </citation>
    <scope>NUCLEOTIDE SEQUENCE [LARGE SCALE GENOMIC DNA]</scope>
    <source>
        <strain evidence="2 3">N5-1-1-5</strain>
    </source>
</reference>
<keyword evidence="3" id="KW-1185">Reference proteome</keyword>
<dbReference type="EMBL" id="JANQBD010000002">
    <property type="protein sequence ID" value="MCR8630401.1"/>
    <property type="molecule type" value="Genomic_DNA"/>
</dbReference>
<name>A0ABT1YB31_9BACL</name>
<dbReference type="PANTHER" id="PTHR33990">
    <property type="entry name" value="PROTEIN YJDN-RELATED"/>
    <property type="match status" value="1"/>
</dbReference>
<dbReference type="SUPFAM" id="SSF54593">
    <property type="entry name" value="Glyoxalase/Bleomycin resistance protein/Dihydroxybiphenyl dioxygenase"/>
    <property type="match status" value="1"/>
</dbReference>
<dbReference type="Proteomes" id="UP001300012">
    <property type="component" value="Unassembled WGS sequence"/>
</dbReference>
<gene>
    <name evidence="2" type="ORF">NV381_04195</name>
</gene>
<dbReference type="Gene3D" id="3.30.720.100">
    <property type="match status" value="1"/>
</dbReference>
<dbReference type="Pfam" id="PF06983">
    <property type="entry name" value="3-dmu-9_3-mt"/>
    <property type="match status" value="1"/>
</dbReference>
<dbReference type="InterPro" id="IPR027259">
    <property type="entry name" value="MTase_demethylubiq_bac"/>
</dbReference>
<evidence type="ECO:0000313" key="3">
    <source>
        <dbReference type="Proteomes" id="UP001300012"/>
    </source>
</evidence>
<evidence type="ECO:0000313" key="2">
    <source>
        <dbReference type="EMBL" id="MCR8630401.1"/>
    </source>
</evidence>
<organism evidence="2 3">
    <name type="scientific">Paenibacillus radicis</name>
    <name type="common">ex Xue et al. 2023</name>
    <dbReference type="NCBI Taxonomy" id="2972489"/>
    <lineage>
        <taxon>Bacteria</taxon>
        <taxon>Bacillati</taxon>
        <taxon>Bacillota</taxon>
        <taxon>Bacilli</taxon>
        <taxon>Bacillales</taxon>
        <taxon>Paenibacillaceae</taxon>
        <taxon>Paenibacillus</taxon>
    </lineage>
</organism>
<dbReference type="InterPro" id="IPR029068">
    <property type="entry name" value="Glyas_Bleomycin-R_OHBP_Dase"/>
</dbReference>
<dbReference type="PIRSF" id="PIRSF500687">
    <property type="entry name" value="MTase_demethylubiq_bact"/>
    <property type="match status" value="1"/>
</dbReference>
<proteinExistence type="predicted"/>
<dbReference type="Gene3D" id="3.30.720.110">
    <property type="match status" value="1"/>
</dbReference>
<dbReference type="CDD" id="cd06588">
    <property type="entry name" value="PhnB_like"/>
    <property type="match status" value="1"/>
</dbReference>
<evidence type="ECO:0000259" key="1">
    <source>
        <dbReference type="Pfam" id="PF06983"/>
    </source>
</evidence>
<dbReference type="InterPro" id="IPR028973">
    <property type="entry name" value="PhnB-like"/>
</dbReference>
<feature type="domain" description="PhnB-like" evidence="1">
    <location>
        <begin position="8"/>
        <end position="133"/>
    </location>
</feature>